<reference evidence="3 4" key="2">
    <citation type="submission" date="2018-11" db="EMBL/GenBank/DDBJ databases">
        <authorList>
            <consortium name="Pathogen Informatics"/>
        </authorList>
    </citation>
    <scope>NUCLEOTIDE SEQUENCE [LARGE SCALE GENOMIC DNA]</scope>
    <source>
        <strain evidence="3 4">Egypt</strain>
    </source>
</reference>
<dbReference type="PROSITE" id="PS51304">
    <property type="entry name" value="GALECTIN"/>
    <property type="match status" value="1"/>
</dbReference>
<evidence type="ECO:0000259" key="2">
    <source>
        <dbReference type="PROSITE" id="PS51304"/>
    </source>
</evidence>
<evidence type="ECO:0000313" key="3">
    <source>
        <dbReference type="EMBL" id="VDP74429.1"/>
    </source>
</evidence>
<dbReference type="WBParaSite" id="ECPE_0000507501-mRNA-1">
    <property type="protein sequence ID" value="ECPE_0000507501-mRNA-1"/>
    <property type="gene ID" value="ECPE_0000507501"/>
</dbReference>
<keyword evidence="1" id="KW-0430">Lectin</keyword>
<dbReference type="InterPro" id="IPR001079">
    <property type="entry name" value="Galectin_CRD"/>
</dbReference>
<sequence length="175" mass="19575">MVYKYKLPSRLQHGDAVELRGQAGDDRLIVELLSDHMACDPGKEPKDIIPEEDLEVEVLPVVPTLPLQIVMESVGTWDVNAVSPISSTSSHGTTARRYGFRPNEDFVLTILVRPEHFETEIQNGRPVRCKTVNKYFFLGIVDHKLGGSHGHRPGPGSVLHIILTRYNQIGDLMLQ</sequence>
<accession>A0A183ADM8</accession>
<evidence type="ECO:0000256" key="1">
    <source>
        <dbReference type="ARBA" id="ARBA00022734"/>
    </source>
</evidence>
<evidence type="ECO:0000313" key="4">
    <source>
        <dbReference type="Proteomes" id="UP000272942"/>
    </source>
</evidence>
<dbReference type="Proteomes" id="UP000272942">
    <property type="component" value="Unassembled WGS sequence"/>
</dbReference>
<evidence type="ECO:0000313" key="5">
    <source>
        <dbReference type="WBParaSite" id="ECPE_0000507501-mRNA-1"/>
    </source>
</evidence>
<gene>
    <name evidence="3" type="ORF">ECPE_LOCUS5063</name>
</gene>
<name>A0A183ADM8_9TREM</name>
<feature type="domain" description="Galectin" evidence="2">
    <location>
        <begin position="3"/>
        <end position="175"/>
    </location>
</feature>
<proteinExistence type="predicted"/>
<dbReference type="AlphaFoldDB" id="A0A183ADM8"/>
<dbReference type="GO" id="GO:0030246">
    <property type="term" value="F:carbohydrate binding"/>
    <property type="evidence" value="ECO:0007669"/>
    <property type="project" value="UniProtKB-KW"/>
</dbReference>
<dbReference type="EMBL" id="UZAN01041912">
    <property type="protein sequence ID" value="VDP74429.1"/>
    <property type="molecule type" value="Genomic_DNA"/>
</dbReference>
<reference evidence="5" key="1">
    <citation type="submission" date="2016-06" db="UniProtKB">
        <authorList>
            <consortium name="WormBaseParasite"/>
        </authorList>
    </citation>
    <scope>IDENTIFICATION</scope>
</reference>
<protein>
    <submittedName>
        <fullName evidence="5">Galectin domain-containing protein</fullName>
    </submittedName>
</protein>
<keyword evidence="4" id="KW-1185">Reference proteome</keyword>
<organism evidence="5">
    <name type="scientific">Echinostoma caproni</name>
    <dbReference type="NCBI Taxonomy" id="27848"/>
    <lineage>
        <taxon>Eukaryota</taxon>
        <taxon>Metazoa</taxon>
        <taxon>Spiralia</taxon>
        <taxon>Lophotrochozoa</taxon>
        <taxon>Platyhelminthes</taxon>
        <taxon>Trematoda</taxon>
        <taxon>Digenea</taxon>
        <taxon>Plagiorchiida</taxon>
        <taxon>Echinostomata</taxon>
        <taxon>Echinostomatoidea</taxon>
        <taxon>Echinostomatidae</taxon>
        <taxon>Echinostoma</taxon>
    </lineage>
</organism>
<dbReference type="OrthoDB" id="6256966at2759"/>